<dbReference type="EMBL" id="CM055109">
    <property type="protein sequence ID" value="KAJ7522865.1"/>
    <property type="molecule type" value="Genomic_DNA"/>
</dbReference>
<gene>
    <name evidence="1" type="ORF">O6H91_18G029800</name>
</gene>
<sequence length="377" mass="42258">MEVMHRSLLNYYLQQQPPCSCTCTIISKGAVRIPSVSKSATRNYSSSLGLQFPGKRQTTTPLSSSRYALNLGLQKYMPRGCSERKIARRGWLYLSRRLMSSEADVAPIANVDQLKEQLEALEEEAQQAMARANNARARFMRLTDVVEQLRLRAALDVKFGNEDGARLLLQEKKNVMRAVELSKKRAEMLEELCSKLREAISKKELELIAALSCARLDLDAEANDFTRNVRVVSPKYSDSPSVNEFVEQDLAMNSSGTAGSNATIEEEGDTYAGEESDDISQKDHAFDHIVETNGLNREVGPLEESLNNEEGTLLVRGVSYKAFMLDIDHKIAVIEGKLQQLMDVAEILFESGGTKVINERVKTVRLLLEHVQEIRTR</sequence>
<dbReference type="Proteomes" id="UP001162992">
    <property type="component" value="Chromosome 18"/>
</dbReference>
<comment type="caution">
    <text evidence="1">The sequence shown here is derived from an EMBL/GenBank/DDBJ whole genome shotgun (WGS) entry which is preliminary data.</text>
</comment>
<proteinExistence type="predicted"/>
<organism evidence="1 2">
    <name type="scientific">Diphasiastrum complanatum</name>
    <name type="common">Issler's clubmoss</name>
    <name type="synonym">Lycopodium complanatum</name>
    <dbReference type="NCBI Taxonomy" id="34168"/>
    <lineage>
        <taxon>Eukaryota</taxon>
        <taxon>Viridiplantae</taxon>
        <taxon>Streptophyta</taxon>
        <taxon>Embryophyta</taxon>
        <taxon>Tracheophyta</taxon>
        <taxon>Lycopodiopsida</taxon>
        <taxon>Lycopodiales</taxon>
        <taxon>Lycopodiaceae</taxon>
        <taxon>Lycopodioideae</taxon>
        <taxon>Diphasiastrum</taxon>
    </lineage>
</organism>
<protein>
    <submittedName>
        <fullName evidence="1">Uncharacterized protein</fullName>
    </submittedName>
</protein>
<reference evidence="2" key="1">
    <citation type="journal article" date="2024" name="Proc. Natl. Acad. Sci. U.S.A.">
        <title>Extraordinary preservation of gene collinearity over three hundred million years revealed in homosporous lycophytes.</title>
        <authorList>
            <person name="Li C."/>
            <person name="Wickell D."/>
            <person name="Kuo L.Y."/>
            <person name="Chen X."/>
            <person name="Nie B."/>
            <person name="Liao X."/>
            <person name="Peng D."/>
            <person name="Ji J."/>
            <person name="Jenkins J."/>
            <person name="Williams M."/>
            <person name="Shu S."/>
            <person name="Plott C."/>
            <person name="Barry K."/>
            <person name="Rajasekar S."/>
            <person name="Grimwood J."/>
            <person name="Han X."/>
            <person name="Sun S."/>
            <person name="Hou Z."/>
            <person name="He W."/>
            <person name="Dai G."/>
            <person name="Sun C."/>
            <person name="Schmutz J."/>
            <person name="Leebens-Mack J.H."/>
            <person name="Li F.W."/>
            <person name="Wang L."/>
        </authorList>
    </citation>
    <scope>NUCLEOTIDE SEQUENCE [LARGE SCALE GENOMIC DNA]</scope>
    <source>
        <strain evidence="2">cv. PW_Plant_1</strain>
    </source>
</reference>
<keyword evidence="2" id="KW-1185">Reference proteome</keyword>
<evidence type="ECO:0000313" key="2">
    <source>
        <dbReference type="Proteomes" id="UP001162992"/>
    </source>
</evidence>
<evidence type="ECO:0000313" key="1">
    <source>
        <dbReference type="EMBL" id="KAJ7522865.1"/>
    </source>
</evidence>
<name>A0ACC2AZC2_DIPCM</name>
<accession>A0ACC2AZC2</accession>